<evidence type="ECO:0000313" key="2">
    <source>
        <dbReference type="EMBL" id="USY20746.1"/>
    </source>
</evidence>
<dbReference type="Proteomes" id="UP001055940">
    <property type="component" value="Chromosome"/>
</dbReference>
<keyword evidence="1" id="KW-1133">Transmembrane helix</keyword>
<feature type="transmembrane region" description="Helical" evidence="1">
    <location>
        <begin position="45"/>
        <end position="64"/>
    </location>
</feature>
<keyword evidence="3" id="KW-1185">Reference proteome</keyword>
<sequence>MTTAALVLALAVLSVLGVVQALILAGFPLGEYVWGGQARVPTPRLRWSAAIALVILPGFALLLASRAGLLPGGGSPAIIIATWVLFAYSVLMVGLNAVSRSRPERLTATPASVLLALSTFVIALGS</sequence>
<feature type="transmembrane region" description="Helical" evidence="1">
    <location>
        <begin position="107"/>
        <end position="125"/>
    </location>
</feature>
<protein>
    <recommendedName>
        <fullName evidence="4">Integral membrane protein</fullName>
    </recommendedName>
</protein>
<proteinExistence type="predicted"/>
<evidence type="ECO:0008006" key="4">
    <source>
        <dbReference type="Google" id="ProtNLM"/>
    </source>
</evidence>
<evidence type="ECO:0000256" key="1">
    <source>
        <dbReference type="SAM" id="Phobius"/>
    </source>
</evidence>
<dbReference type="EMBL" id="CP099837">
    <property type="protein sequence ID" value="USY20746.1"/>
    <property type="molecule type" value="Genomic_DNA"/>
</dbReference>
<organism evidence="2 3">
    <name type="scientific">Nocardiopsis exhalans</name>
    <dbReference type="NCBI Taxonomy" id="163604"/>
    <lineage>
        <taxon>Bacteria</taxon>
        <taxon>Bacillati</taxon>
        <taxon>Actinomycetota</taxon>
        <taxon>Actinomycetes</taxon>
        <taxon>Streptosporangiales</taxon>
        <taxon>Nocardiopsidaceae</taxon>
        <taxon>Nocardiopsis</taxon>
    </lineage>
</organism>
<evidence type="ECO:0000313" key="3">
    <source>
        <dbReference type="Proteomes" id="UP001055940"/>
    </source>
</evidence>
<gene>
    <name evidence="2" type="ORF">NE857_03575</name>
</gene>
<reference evidence="2" key="1">
    <citation type="submission" date="2022-06" db="EMBL/GenBank/DDBJ databases">
        <authorList>
            <person name="Ping M."/>
        </authorList>
    </citation>
    <scope>NUCLEOTIDE SEQUENCE</scope>
    <source>
        <strain evidence="2">JCM11759T</strain>
    </source>
</reference>
<keyword evidence="1" id="KW-0472">Membrane</keyword>
<dbReference type="RefSeq" id="WP_254419776.1">
    <property type="nucleotide sequence ID" value="NZ_BAAAJB010000024.1"/>
</dbReference>
<feature type="transmembrane region" description="Helical" evidence="1">
    <location>
        <begin position="76"/>
        <end position="95"/>
    </location>
</feature>
<accession>A0ABY5D8S8</accession>
<keyword evidence="1" id="KW-0812">Transmembrane</keyword>
<name>A0ABY5D8S8_9ACTN</name>